<sequence>MNKYSLDKYSNSCFKNVIDNKNKRLISATHIIGFFGESVEDITLFASKICSLDSLVLVVDLSFNKKLFLNVVGDLSSNTVVFRKVCYTCDEEYFNNFKDCFDMVFIFSDFTCISNSIQKVEFAYLSIGVRKYSLLLLEKMLETVNTKIPYGLICRDTEQRAEKQLVKDMLQMLCIKKNKPEHIYYVPHDKRDFDSLIRLEYGVLDISELSQPMSEIISEINEKLTSLSGKSMPYMYQNFNSVVRWMM</sequence>
<reference evidence="1 2" key="1">
    <citation type="submission" date="2018-11" db="EMBL/GenBank/DDBJ databases">
        <title>Genomic Encyclopedia of Type Strains, Phase IV (KMG-IV): sequencing the most valuable type-strain genomes for metagenomic binning, comparative biology and taxonomic classification.</title>
        <authorList>
            <person name="Goeker M."/>
        </authorList>
    </citation>
    <scope>NUCLEOTIDE SEQUENCE [LARGE SCALE GENOMIC DNA]</scope>
    <source>
        <strain evidence="1 2">DSM 26537</strain>
    </source>
</reference>
<dbReference type="Proteomes" id="UP000273083">
    <property type="component" value="Unassembled WGS sequence"/>
</dbReference>
<dbReference type="AlphaFoldDB" id="A0A3N1XYT2"/>
<proteinExistence type="predicted"/>
<gene>
    <name evidence="1" type="ORF">EDD66_101347</name>
</gene>
<evidence type="ECO:0000313" key="1">
    <source>
        <dbReference type="EMBL" id="ROR31729.1"/>
    </source>
</evidence>
<organism evidence="1 2">
    <name type="scientific">Mobilisporobacter senegalensis</name>
    <dbReference type="NCBI Taxonomy" id="1329262"/>
    <lineage>
        <taxon>Bacteria</taxon>
        <taxon>Bacillati</taxon>
        <taxon>Bacillota</taxon>
        <taxon>Clostridia</taxon>
        <taxon>Lachnospirales</taxon>
        <taxon>Lachnospiraceae</taxon>
        <taxon>Mobilisporobacter</taxon>
    </lineage>
</organism>
<evidence type="ECO:0000313" key="2">
    <source>
        <dbReference type="Proteomes" id="UP000273083"/>
    </source>
</evidence>
<comment type="caution">
    <text evidence="1">The sequence shown here is derived from an EMBL/GenBank/DDBJ whole genome shotgun (WGS) entry which is preliminary data.</text>
</comment>
<accession>A0A3N1XYT2</accession>
<keyword evidence="2" id="KW-1185">Reference proteome</keyword>
<protein>
    <submittedName>
        <fullName evidence="1">Uncharacterized protein</fullName>
    </submittedName>
</protein>
<dbReference type="EMBL" id="RJVG01000001">
    <property type="protein sequence ID" value="ROR31729.1"/>
    <property type="molecule type" value="Genomic_DNA"/>
</dbReference>
<name>A0A3N1XYT2_9FIRM</name>
<dbReference type="RefSeq" id="WP_123607818.1">
    <property type="nucleotide sequence ID" value="NZ_RJVG01000001.1"/>
</dbReference>